<name>A0A8K0SA55_9HYPO</name>
<evidence type="ECO:0000313" key="3">
    <source>
        <dbReference type="EMBL" id="KAH7261561.1"/>
    </source>
</evidence>
<sequence>MLFKAILAIAIIATLAITAPLKARQETYSVYNGVIAAAPSLVEIYKSTGNGGKDQSALVTFTYPAAAKNKQCQLEFHLPAGASPAGSKKIQVFSSNKPAPGPTSSWAPGNQRNNHIGTLSVKPSLAFKTPCKAPGTVEVFEFVGVGDFDLINWSPSSGYGPRIVY</sequence>
<comment type="caution">
    <text evidence="3">The sequence shown here is derived from an EMBL/GenBank/DDBJ whole genome shotgun (WGS) entry which is preliminary data.</text>
</comment>
<proteinExistence type="predicted"/>
<feature type="chain" id="PRO_5035444628" description="Ubiquitin 3 binding protein But2 C-terminal domain-containing protein" evidence="1">
    <location>
        <begin position="19"/>
        <end position="165"/>
    </location>
</feature>
<reference evidence="3" key="1">
    <citation type="journal article" date="2021" name="Nat. Commun.">
        <title>Genetic determinants of endophytism in the Arabidopsis root mycobiome.</title>
        <authorList>
            <person name="Mesny F."/>
            <person name="Miyauchi S."/>
            <person name="Thiergart T."/>
            <person name="Pickel B."/>
            <person name="Atanasova L."/>
            <person name="Karlsson M."/>
            <person name="Huettel B."/>
            <person name="Barry K.W."/>
            <person name="Haridas S."/>
            <person name="Chen C."/>
            <person name="Bauer D."/>
            <person name="Andreopoulos W."/>
            <person name="Pangilinan J."/>
            <person name="LaButti K."/>
            <person name="Riley R."/>
            <person name="Lipzen A."/>
            <person name="Clum A."/>
            <person name="Drula E."/>
            <person name="Henrissat B."/>
            <person name="Kohler A."/>
            <person name="Grigoriev I.V."/>
            <person name="Martin F.M."/>
            <person name="Hacquard S."/>
        </authorList>
    </citation>
    <scope>NUCLEOTIDE SEQUENCE</scope>
    <source>
        <strain evidence="3">MPI-SDFR-AT-0068</strain>
    </source>
</reference>
<protein>
    <recommendedName>
        <fullName evidence="2">Ubiquitin 3 binding protein But2 C-terminal domain-containing protein</fullName>
    </recommendedName>
</protein>
<accession>A0A8K0SA55</accession>
<dbReference type="Pfam" id="PF09792">
    <property type="entry name" value="But2"/>
    <property type="match status" value="1"/>
</dbReference>
<dbReference type="AlphaFoldDB" id="A0A8K0SA55"/>
<keyword evidence="1" id="KW-0732">Signal</keyword>
<evidence type="ECO:0000313" key="4">
    <source>
        <dbReference type="Proteomes" id="UP000813427"/>
    </source>
</evidence>
<dbReference type="Proteomes" id="UP000813427">
    <property type="component" value="Unassembled WGS sequence"/>
</dbReference>
<organism evidence="3 4">
    <name type="scientific">Fusarium tricinctum</name>
    <dbReference type="NCBI Taxonomy" id="61284"/>
    <lineage>
        <taxon>Eukaryota</taxon>
        <taxon>Fungi</taxon>
        <taxon>Dikarya</taxon>
        <taxon>Ascomycota</taxon>
        <taxon>Pezizomycotina</taxon>
        <taxon>Sordariomycetes</taxon>
        <taxon>Hypocreomycetidae</taxon>
        <taxon>Hypocreales</taxon>
        <taxon>Nectriaceae</taxon>
        <taxon>Fusarium</taxon>
        <taxon>Fusarium tricinctum species complex</taxon>
    </lineage>
</organism>
<keyword evidence="4" id="KW-1185">Reference proteome</keyword>
<dbReference type="InterPro" id="IPR018620">
    <property type="entry name" value="Ubiquitin3-bd_protein_But2_C"/>
</dbReference>
<evidence type="ECO:0000256" key="1">
    <source>
        <dbReference type="SAM" id="SignalP"/>
    </source>
</evidence>
<evidence type="ECO:0000259" key="2">
    <source>
        <dbReference type="Pfam" id="PF09792"/>
    </source>
</evidence>
<dbReference type="EMBL" id="JAGPXF010000001">
    <property type="protein sequence ID" value="KAH7261561.1"/>
    <property type="molecule type" value="Genomic_DNA"/>
</dbReference>
<gene>
    <name evidence="3" type="ORF">BKA59DRAFT_488948</name>
</gene>
<feature type="domain" description="Ubiquitin 3 binding protein But2 C-terminal" evidence="2">
    <location>
        <begin position="53"/>
        <end position="150"/>
    </location>
</feature>
<feature type="signal peptide" evidence="1">
    <location>
        <begin position="1"/>
        <end position="18"/>
    </location>
</feature>
<dbReference type="OrthoDB" id="5356630at2759"/>